<sequence>MTITNPTMPKPTMGNTTDATATDAATTIPCVAAITCIFHVARSVSVGVSVVMSVSLCVVDMVNNLLLYIRHVDGDEYWLMMMVTPALALPFVLEGAD</sequence>
<keyword evidence="3" id="KW-1185">Reference proteome</keyword>
<dbReference type="Proteomes" id="UP000324222">
    <property type="component" value="Unassembled WGS sequence"/>
</dbReference>
<dbReference type="AlphaFoldDB" id="A0A5B7IDH9"/>
<evidence type="ECO:0000313" key="3">
    <source>
        <dbReference type="Proteomes" id="UP000324222"/>
    </source>
</evidence>
<feature type="transmembrane region" description="Helical" evidence="1">
    <location>
        <begin position="47"/>
        <end position="69"/>
    </location>
</feature>
<protein>
    <submittedName>
        <fullName evidence="2">Uncharacterized protein</fullName>
    </submittedName>
</protein>
<proteinExistence type="predicted"/>
<keyword evidence="1" id="KW-0812">Transmembrane</keyword>
<accession>A0A5B7IDH9</accession>
<comment type="caution">
    <text evidence="2">The sequence shown here is derived from an EMBL/GenBank/DDBJ whole genome shotgun (WGS) entry which is preliminary data.</text>
</comment>
<organism evidence="2 3">
    <name type="scientific">Portunus trituberculatus</name>
    <name type="common">Swimming crab</name>
    <name type="synonym">Neptunus trituberculatus</name>
    <dbReference type="NCBI Taxonomy" id="210409"/>
    <lineage>
        <taxon>Eukaryota</taxon>
        <taxon>Metazoa</taxon>
        <taxon>Ecdysozoa</taxon>
        <taxon>Arthropoda</taxon>
        <taxon>Crustacea</taxon>
        <taxon>Multicrustacea</taxon>
        <taxon>Malacostraca</taxon>
        <taxon>Eumalacostraca</taxon>
        <taxon>Eucarida</taxon>
        <taxon>Decapoda</taxon>
        <taxon>Pleocyemata</taxon>
        <taxon>Brachyura</taxon>
        <taxon>Eubrachyura</taxon>
        <taxon>Portunoidea</taxon>
        <taxon>Portunidae</taxon>
        <taxon>Portuninae</taxon>
        <taxon>Portunus</taxon>
    </lineage>
</organism>
<feature type="transmembrane region" description="Helical" evidence="1">
    <location>
        <begin position="76"/>
        <end position="93"/>
    </location>
</feature>
<evidence type="ECO:0000256" key="1">
    <source>
        <dbReference type="SAM" id="Phobius"/>
    </source>
</evidence>
<gene>
    <name evidence="2" type="ORF">E2C01_074432</name>
</gene>
<keyword evidence="1" id="KW-0472">Membrane</keyword>
<evidence type="ECO:0000313" key="2">
    <source>
        <dbReference type="EMBL" id="MPC79879.1"/>
    </source>
</evidence>
<reference evidence="2 3" key="1">
    <citation type="submission" date="2019-05" db="EMBL/GenBank/DDBJ databases">
        <title>Another draft genome of Portunus trituberculatus and its Hox gene families provides insights of decapod evolution.</title>
        <authorList>
            <person name="Jeong J.-H."/>
            <person name="Song I."/>
            <person name="Kim S."/>
            <person name="Choi T."/>
            <person name="Kim D."/>
            <person name="Ryu S."/>
            <person name="Kim W."/>
        </authorList>
    </citation>
    <scope>NUCLEOTIDE SEQUENCE [LARGE SCALE GENOMIC DNA]</scope>
    <source>
        <tissue evidence="2">Muscle</tissue>
    </source>
</reference>
<name>A0A5B7IDH9_PORTR</name>
<keyword evidence="1" id="KW-1133">Transmembrane helix</keyword>
<dbReference type="EMBL" id="VSRR010052335">
    <property type="protein sequence ID" value="MPC79879.1"/>
    <property type="molecule type" value="Genomic_DNA"/>
</dbReference>